<comment type="caution">
    <text evidence="1">The sequence shown here is derived from an EMBL/GenBank/DDBJ whole genome shotgun (WGS) entry which is preliminary data.</text>
</comment>
<evidence type="ECO:0000313" key="2">
    <source>
        <dbReference type="Proteomes" id="UP001470230"/>
    </source>
</evidence>
<dbReference type="Proteomes" id="UP001470230">
    <property type="component" value="Unassembled WGS sequence"/>
</dbReference>
<proteinExistence type="predicted"/>
<protein>
    <recommendedName>
        <fullName evidence="3">Serine-threonine/tyrosine-protein kinase catalytic domain-containing protein</fullName>
    </recommendedName>
</protein>
<sequence>MPMIKIRDICLGNKADIPSSFTQFAKDLIDACWKFDPKERPSLNKIYEDIERNEFKLLDLNDTEIKKVEMMAKKLKEKTPPYRFVF</sequence>
<gene>
    <name evidence="1" type="ORF">M9Y10_024691</name>
</gene>
<name>A0ABR2HC09_9EUKA</name>
<organism evidence="1 2">
    <name type="scientific">Tritrichomonas musculus</name>
    <dbReference type="NCBI Taxonomy" id="1915356"/>
    <lineage>
        <taxon>Eukaryota</taxon>
        <taxon>Metamonada</taxon>
        <taxon>Parabasalia</taxon>
        <taxon>Tritrichomonadida</taxon>
        <taxon>Tritrichomonadidae</taxon>
        <taxon>Tritrichomonas</taxon>
    </lineage>
</organism>
<evidence type="ECO:0008006" key="3">
    <source>
        <dbReference type="Google" id="ProtNLM"/>
    </source>
</evidence>
<keyword evidence="2" id="KW-1185">Reference proteome</keyword>
<dbReference type="SUPFAM" id="SSF56112">
    <property type="entry name" value="Protein kinase-like (PK-like)"/>
    <property type="match status" value="1"/>
</dbReference>
<evidence type="ECO:0000313" key="1">
    <source>
        <dbReference type="EMBL" id="KAK8843631.1"/>
    </source>
</evidence>
<dbReference type="EMBL" id="JAPFFF010000034">
    <property type="protein sequence ID" value="KAK8843631.1"/>
    <property type="molecule type" value="Genomic_DNA"/>
</dbReference>
<dbReference type="InterPro" id="IPR011009">
    <property type="entry name" value="Kinase-like_dom_sf"/>
</dbReference>
<reference evidence="1 2" key="1">
    <citation type="submission" date="2024-04" db="EMBL/GenBank/DDBJ databases">
        <title>Tritrichomonas musculus Genome.</title>
        <authorList>
            <person name="Alves-Ferreira E."/>
            <person name="Grigg M."/>
            <person name="Lorenzi H."/>
            <person name="Galac M."/>
        </authorList>
    </citation>
    <scope>NUCLEOTIDE SEQUENCE [LARGE SCALE GENOMIC DNA]</scope>
    <source>
        <strain evidence="1 2">EAF2021</strain>
    </source>
</reference>
<accession>A0ABR2HC09</accession>
<dbReference type="Gene3D" id="1.10.510.10">
    <property type="entry name" value="Transferase(Phosphotransferase) domain 1"/>
    <property type="match status" value="1"/>
</dbReference>